<accession>E1YDX0</accession>
<dbReference type="PROSITE" id="PS50972">
    <property type="entry name" value="PTERIN_BINDING"/>
    <property type="match status" value="1"/>
</dbReference>
<keyword evidence="8 12" id="KW-0479">Metal-binding</keyword>
<dbReference type="EC" id="2.5.1.15" evidence="5 12"/>
<dbReference type="InterPro" id="IPR006390">
    <property type="entry name" value="DHP_synth_dom"/>
</dbReference>
<evidence type="ECO:0000256" key="7">
    <source>
        <dbReference type="ARBA" id="ARBA00022679"/>
    </source>
</evidence>
<dbReference type="GO" id="GO:0046656">
    <property type="term" value="P:folic acid biosynthetic process"/>
    <property type="evidence" value="ECO:0007669"/>
    <property type="project" value="UniProtKB-KW"/>
</dbReference>
<dbReference type="PANTHER" id="PTHR20941">
    <property type="entry name" value="FOLATE SYNTHESIS PROTEINS"/>
    <property type="match status" value="1"/>
</dbReference>
<evidence type="ECO:0000256" key="8">
    <source>
        <dbReference type="ARBA" id="ARBA00022723"/>
    </source>
</evidence>
<dbReference type="AlphaFoldDB" id="E1YDX0"/>
<feature type="domain" description="Pterin-binding" evidence="13">
    <location>
        <begin position="28"/>
        <end position="289"/>
    </location>
</feature>
<keyword evidence="7 12" id="KW-0808">Transferase</keyword>
<comment type="pathway">
    <text evidence="3 12">Cofactor biosynthesis; tetrahydrofolate biosynthesis; 7,8-dihydrofolate from 2-amino-4-hydroxy-6-hydroxymethyl-7,8-dihydropteridine diphosphate and 4-aminobenzoate: step 1/2.</text>
</comment>
<dbReference type="InterPro" id="IPR000489">
    <property type="entry name" value="Pterin-binding_dom"/>
</dbReference>
<comment type="function">
    <text evidence="12">Catalyzes the condensation of para-aminobenzoate (pABA) with 6-hydroxymethyl-7,8-dihydropterin diphosphate (DHPt-PP) to form 7,8-dihydropteroate (H2Pte), the immediate precursor of folate derivatives.</text>
</comment>
<evidence type="ECO:0000256" key="9">
    <source>
        <dbReference type="ARBA" id="ARBA00022842"/>
    </source>
</evidence>
<dbReference type="Gene3D" id="3.20.20.20">
    <property type="entry name" value="Dihydropteroate synthase-like"/>
    <property type="match status" value="1"/>
</dbReference>
<sequence>MAFLYKIPVMKSYEIAWGSHRLILGNTTRIMGIVNVTPDSFSDGGFFFNTDAAIAHGEKLVEDGADILDIGGESSRPFSEPVSEKEEIRRVVPVIKKLAKRISVPISIDTTKSVVAQYAIDAGAGIINDISALHSDKKLAEIAAKYGVPVILMHMKGTPENMQLSPHYDNLLEEIKKYLKDAAQNALNSGIDKSKIIIDPGIGFGKTIEHNLLLIKNLHELADLDMPVLIGPSRKAFIRKIIKNNPEIELKPHSPAVETGTQAAVAAAVFAGAHIVRVHDVANTVSTVRIIDAIKNAGEFRIK</sequence>
<dbReference type="PROSITE" id="PS00792">
    <property type="entry name" value="DHPS_1"/>
    <property type="match status" value="1"/>
</dbReference>
<evidence type="ECO:0000259" key="13">
    <source>
        <dbReference type="PROSITE" id="PS50972"/>
    </source>
</evidence>
<dbReference type="CDD" id="cd00739">
    <property type="entry name" value="DHPS"/>
    <property type="match status" value="1"/>
</dbReference>
<evidence type="ECO:0000256" key="2">
    <source>
        <dbReference type="ARBA" id="ARBA00001946"/>
    </source>
</evidence>
<keyword evidence="10 12" id="KW-0289">Folate biosynthesis</keyword>
<evidence type="ECO:0000256" key="5">
    <source>
        <dbReference type="ARBA" id="ARBA00012458"/>
    </source>
</evidence>
<reference evidence="14" key="1">
    <citation type="journal article" date="2011" name="Environ. Microbiol.">
        <title>Genomic insights into the metabolic potential of the polycyclic aromatic hydrocarbon degrading sulfate-reducing Deltaproteobacterium N47.</title>
        <authorList>
            <person name="Bergmann F."/>
            <person name="Selesi D."/>
            <person name="Weinmaier T."/>
            <person name="Tischler P."/>
            <person name="Rattei T."/>
            <person name="Meckenstock R.U."/>
        </authorList>
    </citation>
    <scope>NUCLEOTIDE SEQUENCE</scope>
</reference>
<dbReference type="GO" id="GO:0004156">
    <property type="term" value="F:dihydropteroate synthase activity"/>
    <property type="evidence" value="ECO:0007669"/>
    <property type="project" value="UniProtKB-EC"/>
</dbReference>
<evidence type="ECO:0000256" key="12">
    <source>
        <dbReference type="RuleBase" id="RU361205"/>
    </source>
</evidence>
<comment type="catalytic activity">
    <reaction evidence="1">
        <text>(7,8-dihydropterin-6-yl)methyl diphosphate + 4-aminobenzoate = 7,8-dihydropteroate + diphosphate</text>
        <dbReference type="Rhea" id="RHEA:19949"/>
        <dbReference type="ChEBI" id="CHEBI:17836"/>
        <dbReference type="ChEBI" id="CHEBI:17839"/>
        <dbReference type="ChEBI" id="CHEBI:33019"/>
        <dbReference type="ChEBI" id="CHEBI:72950"/>
        <dbReference type="EC" id="2.5.1.15"/>
    </reaction>
</comment>
<dbReference type="FunFam" id="3.20.20.20:FF:000006">
    <property type="entry name" value="Dihydropteroate synthase"/>
    <property type="match status" value="1"/>
</dbReference>
<dbReference type="EMBL" id="FR695869">
    <property type="protein sequence ID" value="CBX28764.1"/>
    <property type="molecule type" value="Genomic_DNA"/>
</dbReference>
<evidence type="ECO:0000256" key="11">
    <source>
        <dbReference type="ARBA" id="ARBA00030193"/>
    </source>
</evidence>
<organism evidence="14">
    <name type="scientific">uncultured Desulfobacterium sp</name>
    <dbReference type="NCBI Taxonomy" id="201089"/>
    <lineage>
        <taxon>Bacteria</taxon>
        <taxon>Pseudomonadati</taxon>
        <taxon>Thermodesulfobacteriota</taxon>
        <taxon>Desulfobacteria</taxon>
        <taxon>Desulfobacterales</taxon>
        <taxon>Desulfobacteriaceae</taxon>
        <taxon>Desulfobacterium</taxon>
        <taxon>environmental samples</taxon>
    </lineage>
</organism>
<keyword evidence="9 12" id="KW-0460">Magnesium</keyword>
<name>E1YDX0_9BACT</name>
<dbReference type="GO" id="GO:0046872">
    <property type="term" value="F:metal ion binding"/>
    <property type="evidence" value="ECO:0007669"/>
    <property type="project" value="UniProtKB-KW"/>
</dbReference>
<evidence type="ECO:0000256" key="3">
    <source>
        <dbReference type="ARBA" id="ARBA00004763"/>
    </source>
</evidence>
<dbReference type="Pfam" id="PF00809">
    <property type="entry name" value="Pterin_bind"/>
    <property type="match status" value="1"/>
</dbReference>
<dbReference type="InterPro" id="IPR045031">
    <property type="entry name" value="DHP_synth-like"/>
</dbReference>
<dbReference type="GO" id="GO:0005829">
    <property type="term" value="C:cytosol"/>
    <property type="evidence" value="ECO:0007669"/>
    <property type="project" value="TreeGrafter"/>
</dbReference>
<comment type="similarity">
    <text evidence="4 12">Belongs to the DHPS family.</text>
</comment>
<protein>
    <recommendedName>
        <fullName evidence="6 12">Dihydropteroate synthase</fullName>
        <shortName evidence="12">DHPS</shortName>
        <ecNumber evidence="5 12">2.5.1.15</ecNumber>
    </recommendedName>
    <alternativeName>
        <fullName evidence="11 12">Dihydropteroate pyrophosphorylase</fullName>
    </alternativeName>
</protein>
<evidence type="ECO:0000256" key="4">
    <source>
        <dbReference type="ARBA" id="ARBA00009503"/>
    </source>
</evidence>
<dbReference type="InterPro" id="IPR011005">
    <property type="entry name" value="Dihydropteroate_synth-like_sf"/>
</dbReference>
<dbReference type="UniPathway" id="UPA00077">
    <property type="reaction ID" value="UER00156"/>
</dbReference>
<evidence type="ECO:0000256" key="10">
    <source>
        <dbReference type="ARBA" id="ARBA00022909"/>
    </source>
</evidence>
<dbReference type="GO" id="GO:0046654">
    <property type="term" value="P:tetrahydrofolate biosynthetic process"/>
    <property type="evidence" value="ECO:0007669"/>
    <property type="project" value="UniProtKB-UniPathway"/>
</dbReference>
<gene>
    <name evidence="14" type="ORF">N47_L13620</name>
</gene>
<dbReference type="SUPFAM" id="SSF51717">
    <property type="entry name" value="Dihydropteroate synthetase-like"/>
    <property type="match status" value="1"/>
</dbReference>
<dbReference type="PROSITE" id="PS00793">
    <property type="entry name" value="DHPS_2"/>
    <property type="match status" value="1"/>
</dbReference>
<evidence type="ECO:0000256" key="1">
    <source>
        <dbReference type="ARBA" id="ARBA00000012"/>
    </source>
</evidence>
<evidence type="ECO:0000313" key="14">
    <source>
        <dbReference type="EMBL" id="CBX28764.1"/>
    </source>
</evidence>
<dbReference type="PANTHER" id="PTHR20941:SF1">
    <property type="entry name" value="FOLIC ACID SYNTHESIS PROTEIN FOL1"/>
    <property type="match status" value="1"/>
</dbReference>
<dbReference type="NCBIfam" id="TIGR01496">
    <property type="entry name" value="DHPS"/>
    <property type="match status" value="1"/>
</dbReference>
<comment type="cofactor">
    <cofactor evidence="2 12">
        <name>Mg(2+)</name>
        <dbReference type="ChEBI" id="CHEBI:18420"/>
    </cofactor>
</comment>
<evidence type="ECO:0000256" key="6">
    <source>
        <dbReference type="ARBA" id="ARBA00016919"/>
    </source>
</evidence>
<proteinExistence type="inferred from homology"/>